<proteinExistence type="predicted"/>
<keyword evidence="2" id="KW-1133">Transmembrane helix</keyword>
<keyword evidence="2" id="KW-0472">Membrane</keyword>
<protein>
    <submittedName>
        <fullName evidence="3">Uncharacterized protein</fullName>
    </submittedName>
</protein>
<organism evidence="3">
    <name type="scientific">Rheinheimera sp. BAL341</name>
    <dbReference type="NCBI Taxonomy" id="1708203"/>
    <lineage>
        <taxon>Bacteria</taxon>
        <taxon>Pseudomonadati</taxon>
        <taxon>Pseudomonadota</taxon>
        <taxon>Gammaproteobacteria</taxon>
        <taxon>Chromatiales</taxon>
        <taxon>Chromatiaceae</taxon>
        <taxon>Rheinheimera</taxon>
    </lineage>
</organism>
<accession>A0A486XX66</accession>
<evidence type="ECO:0000313" key="3">
    <source>
        <dbReference type="EMBL" id="VHO06403.1"/>
    </source>
</evidence>
<evidence type="ECO:0000256" key="1">
    <source>
        <dbReference type="SAM" id="MobiDB-lite"/>
    </source>
</evidence>
<feature type="region of interest" description="Disordered" evidence="1">
    <location>
        <begin position="93"/>
        <end position="112"/>
    </location>
</feature>
<reference evidence="3" key="1">
    <citation type="submission" date="2019-04" db="EMBL/GenBank/DDBJ databases">
        <authorList>
            <person name="Brambilla D."/>
        </authorList>
    </citation>
    <scope>NUCLEOTIDE SEQUENCE</scope>
    <source>
        <strain evidence="3">BAL1</strain>
    </source>
</reference>
<evidence type="ECO:0000256" key="2">
    <source>
        <dbReference type="SAM" id="Phobius"/>
    </source>
</evidence>
<dbReference type="AlphaFoldDB" id="A0A486XX66"/>
<dbReference type="EMBL" id="CAAJGR010000033">
    <property type="protein sequence ID" value="VHO06403.1"/>
    <property type="molecule type" value="Genomic_DNA"/>
</dbReference>
<sequence length="247" mass="26210">MGTQLTTVIQRLTRFVANDGRPLLLAIALHALLLLLLLSIDVRQPVVPRAVEPIQTYLYQTPKLPPPTPAPTLASAPLAEAAAAGIPAVADVTAAGHASPEQDSSHPLAPEPDRAELTAAPAVQTTVHSAVAVPGLTQRAFNRAATIDPVAIEQAATAGYQQFLQVQQQPKLTVEKRNQSLSQNPAHQVVTQLNDGRQLVRVKGGCRLADPTKQGFDALMAAKVVPCGDEDDSSALLQQALEKHIKR</sequence>
<gene>
    <name evidence="3" type="ORF">BAL341_3424</name>
</gene>
<keyword evidence="2" id="KW-0812">Transmembrane</keyword>
<name>A0A486XX66_9GAMM</name>
<feature type="transmembrane region" description="Helical" evidence="2">
    <location>
        <begin position="20"/>
        <end position="40"/>
    </location>
</feature>